<dbReference type="EMBL" id="MUJZ01064622">
    <property type="protein sequence ID" value="OTF70661.1"/>
    <property type="molecule type" value="Genomic_DNA"/>
</dbReference>
<accession>A0A1Y3AQC0</accession>
<dbReference type="Proteomes" id="UP000194236">
    <property type="component" value="Unassembled WGS sequence"/>
</dbReference>
<evidence type="ECO:0000313" key="3">
    <source>
        <dbReference type="Proteomes" id="UP000194236"/>
    </source>
</evidence>
<feature type="region of interest" description="Disordered" evidence="1">
    <location>
        <begin position="1"/>
        <end position="150"/>
    </location>
</feature>
<organism evidence="2 3">
    <name type="scientific">Euroglyphus maynei</name>
    <name type="common">Mayne's house dust mite</name>
    <dbReference type="NCBI Taxonomy" id="6958"/>
    <lineage>
        <taxon>Eukaryota</taxon>
        <taxon>Metazoa</taxon>
        <taxon>Ecdysozoa</taxon>
        <taxon>Arthropoda</taxon>
        <taxon>Chelicerata</taxon>
        <taxon>Arachnida</taxon>
        <taxon>Acari</taxon>
        <taxon>Acariformes</taxon>
        <taxon>Sarcoptiformes</taxon>
        <taxon>Astigmata</taxon>
        <taxon>Psoroptidia</taxon>
        <taxon>Analgoidea</taxon>
        <taxon>Pyroglyphidae</taxon>
        <taxon>Pyroglyphinae</taxon>
        <taxon>Euroglyphus</taxon>
    </lineage>
</organism>
<sequence>MAVVVHDFFGDPIDDNNGISSRIKQSTTANNTGKSGKPFQKRSSFTSSERDHPHHHHLSSFPSVDGSTLDAERDLFGGRSQQSTSTTTTNANAVSSYGDLFSRNSSSTTTPKGLNSRDRYRGDHRGGNDENSANSTKTMDNSKFSNYSSK</sequence>
<evidence type="ECO:0000313" key="2">
    <source>
        <dbReference type="EMBL" id="OTF70661.1"/>
    </source>
</evidence>
<dbReference type="AlphaFoldDB" id="A0A1Y3AQC0"/>
<feature type="compositionally biased region" description="Polar residues" evidence="1">
    <location>
        <begin position="102"/>
        <end position="113"/>
    </location>
</feature>
<protein>
    <submittedName>
        <fullName evidence="2">Uncharacterized protein</fullName>
    </submittedName>
</protein>
<keyword evidence="3" id="KW-1185">Reference proteome</keyword>
<feature type="compositionally biased region" description="Low complexity" evidence="1">
    <location>
        <begin position="80"/>
        <end position="96"/>
    </location>
</feature>
<feature type="compositionally biased region" description="Polar residues" evidence="1">
    <location>
        <begin position="17"/>
        <end position="34"/>
    </location>
</feature>
<feature type="compositionally biased region" description="Polar residues" evidence="1">
    <location>
        <begin position="129"/>
        <end position="150"/>
    </location>
</feature>
<name>A0A1Y3AQC0_EURMA</name>
<proteinExistence type="predicted"/>
<gene>
    <name evidence="2" type="ORF">BLA29_012847</name>
</gene>
<reference evidence="2 3" key="1">
    <citation type="submission" date="2017-03" db="EMBL/GenBank/DDBJ databases">
        <title>Genome Survey of Euroglyphus maynei.</title>
        <authorList>
            <person name="Arlian L.G."/>
            <person name="Morgan M.S."/>
            <person name="Rider S.D."/>
        </authorList>
    </citation>
    <scope>NUCLEOTIDE SEQUENCE [LARGE SCALE GENOMIC DNA]</scope>
    <source>
        <strain evidence="2">Arlian Lab</strain>
        <tissue evidence="2">Whole body</tissue>
    </source>
</reference>
<evidence type="ECO:0000256" key="1">
    <source>
        <dbReference type="SAM" id="MobiDB-lite"/>
    </source>
</evidence>
<feature type="compositionally biased region" description="Basic and acidic residues" evidence="1">
    <location>
        <begin position="115"/>
        <end position="128"/>
    </location>
</feature>
<comment type="caution">
    <text evidence="2">The sequence shown here is derived from an EMBL/GenBank/DDBJ whole genome shotgun (WGS) entry which is preliminary data.</text>
</comment>
<feature type="non-terminal residue" evidence="2">
    <location>
        <position position="150"/>
    </location>
</feature>